<dbReference type="Gene3D" id="2.60.40.1170">
    <property type="entry name" value="Mu homology domain, subdomain B"/>
    <property type="match status" value="2"/>
</dbReference>
<comment type="caution">
    <text evidence="7">The sequence shown here is derived from an EMBL/GenBank/DDBJ whole genome shotgun (WGS) entry which is preliminary data.</text>
</comment>
<keyword evidence="8" id="KW-1185">Reference proteome</keyword>
<dbReference type="InterPro" id="IPR011012">
    <property type="entry name" value="Longin-like_dom_sf"/>
</dbReference>
<accession>A0A4Z1T2V1</accession>
<keyword evidence="3 5" id="KW-0653">Protein transport</keyword>
<dbReference type="Gene3D" id="3.30.450.60">
    <property type="match status" value="1"/>
</dbReference>
<sequence>MIESITLLDHLGKVIVSRDYLIPLADRISSAFTEQVLNDGRLSPVLIADGLTICYKKHRNTFILAATRHQLDTLTIFLLLDKLEQTLEQLLDVVTEETVYLNKAMVLDVLDLICCYGRITHADSGQILSLLQLRTRYDAARIGHGVSLHSVGSKGNITYKSVPEGLPNVGGHDKELSLLITEKTELVLSDQSKSIESCIVRGSIHVTSKLSEPATVRVVMSNNFSLAKVKDEPITSETDIIAPDDIHIHNSVDYATFFKHGIFVFKPIDDPFTLVWYRLHTIRHAFVKCKIREKKEPYAKAHREYSIKLETHYGSDVVSNAIVVRIPVPSNIDSPSLRVPKGKMEYLPAEQCVEWRLGSVPGKTILRGTLTFGIPSIGSPVLIWTPVVITYDIPFVCTSGLAIKSCTIEDVPNTHVSFQYRSQGRIISRKF</sequence>
<organism evidence="7 8">
    <name type="scientific">Giardia muris</name>
    <dbReference type="NCBI Taxonomy" id="5742"/>
    <lineage>
        <taxon>Eukaryota</taxon>
        <taxon>Metamonada</taxon>
        <taxon>Diplomonadida</taxon>
        <taxon>Hexamitidae</taxon>
        <taxon>Giardiinae</taxon>
        <taxon>Giardia</taxon>
    </lineage>
</organism>
<evidence type="ECO:0000256" key="5">
    <source>
        <dbReference type="PIRNR" id="PIRNR005992"/>
    </source>
</evidence>
<dbReference type="OrthoDB" id="10250078at2759"/>
<comment type="similarity">
    <text evidence="5">Belongs to the adaptor complexes medium subunit family.</text>
</comment>
<dbReference type="Proteomes" id="UP000315496">
    <property type="component" value="Chromosome 1"/>
</dbReference>
<name>A0A4Z1T2V1_GIAMU</name>
<dbReference type="VEuPathDB" id="GiardiaDB:GMRT_13558"/>
<dbReference type="AlphaFoldDB" id="A0A4Z1T2V1"/>
<dbReference type="PRINTS" id="PR00314">
    <property type="entry name" value="CLATHRINADPT"/>
</dbReference>
<dbReference type="GO" id="GO:0012505">
    <property type="term" value="C:endomembrane system"/>
    <property type="evidence" value="ECO:0007669"/>
    <property type="project" value="UniProtKB-SubCell"/>
</dbReference>
<proteinExistence type="inferred from homology"/>
<comment type="subcellular location">
    <subcellularLocation>
        <location evidence="1">Endomembrane system</location>
    </subcellularLocation>
</comment>
<reference evidence="7 8" key="1">
    <citation type="submission" date="2019-05" db="EMBL/GenBank/DDBJ databases">
        <title>The compact genome of Giardia muris reveals important steps in the evolution of intestinal protozoan parasites.</title>
        <authorList>
            <person name="Xu F."/>
            <person name="Jimenez-Gonzalez A."/>
            <person name="Einarsson E."/>
            <person name="Astvaldsson A."/>
            <person name="Peirasmaki D."/>
            <person name="Eckmann L."/>
            <person name="Andersson J.O."/>
            <person name="Svard S.G."/>
            <person name="Jerlstrom-Hultqvist J."/>
        </authorList>
    </citation>
    <scope>NUCLEOTIDE SEQUENCE [LARGE SCALE GENOMIC DNA]</scope>
    <source>
        <strain evidence="7 8">Roberts-Thomson</strain>
    </source>
</reference>
<dbReference type="EMBL" id="VDLU01000001">
    <property type="protein sequence ID" value="TNJ29978.1"/>
    <property type="molecule type" value="Genomic_DNA"/>
</dbReference>
<feature type="domain" description="MHD" evidence="6">
    <location>
        <begin position="173"/>
        <end position="431"/>
    </location>
</feature>
<evidence type="ECO:0000313" key="8">
    <source>
        <dbReference type="Proteomes" id="UP000315496"/>
    </source>
</evidence>
<dbReference type="GO" id="GO:0030131">
    <property type="term" value="C:clathrin adaptor complex"/>
    <property type="evidence" value="ECO:0007669"/>
    <property type="project" value="UniProtKB-UniRule"/>
</dbReference>
<evidence type="ECO:0000256" key="3">
    <source>
        <dbReference type="ARBA" id="ARBA00022927"/>
    </source>
</evidence>
<evidence type="ECO:0000259" key="6">
    <source>
        <dbReference type="PROSITE" id="PS51072"/>
    </source>
</evidence>
<evidence type="ECO:0000256" key="1">
    <source>
        <dbReference type="ARBA" id="ARBA00004308"/>
    </source>
</evidence>
<dbReference type="Pfam" id="PF00928">
    <property type="entry name" value="Adap_comp_sub"/>
    <property type="match status" value="1"/>
</dbReference>
<dbReference type="GO" id="GO:0016192">
    <property type="term" value="P:vesicle-mediated transport"/>
    <property type="evidence" value="ECO:0007669"/>
    <property type="project" value="InterPro"/>
</dbReference>
<dbReference type="PIRSF" id="PIRSF005992">
    <property type="entry name" value="Clathrin_mu"/>
    <property type="match status" value="1"/>
</dbReference>
<keyword evidence="4" id="KW-0472">Membrane</keyword>
<evidence type="ECO:0000313" key="7">
    <source>
        <dbReference type="EMBL" id="TNJ29978.1"/>
    </source>
</evidence>
<dbReference type="InterPro" id="IPR028565">
    <property type="entry name" value="MHD"/>
</dbReference>
<dbReference type="GO" id="GO:0006886">
    <property type="term" value="P:intracellular protein transport"/>
    <property type="evidence" value="ECO:0007669"/>
    <property type="project" value="UniProtKB-UniRule"/>
</dbReference>
<evidence type="ECO:0000256" key="2">
    <source>
        <dbReference type="ARBA" id="ARBA00022448"/>
    </source>
</evidence>
<dbReference type="PROSITE" id="PS51072">
    <property type="entry name" value="MHD"/>
    <property type="match status" value="1"/>
</dbReference>
<keyword evidence="2 5" id="KW-0813">Transport</keyword>
<gene>
    <name evidence="7" type="ORF">GMRT_13558</name>
</gene>
<dbReference type="PANTHER" id="PTHR10529">
    <property type="entry name" value="AP COMPLEX SUBUNIT MU"/>
    <property type="match status" value="1"/>
</dbReference>
<dbReference type="InterPro" id="IPR001392">
    <property type="entry name" value="Clathrin_mu"/>
</dbReference>
<protein>
    <submittedName>
        <fullName evidence="7">Mu adaptin</fullName>
    </submittedName>
</protein>
<dbReference type="SUPFAM" id="SSF49447">
    <property type="entry name" value="Second domain of Mu2 adaptin subunit (ap50) of ap2 adaptor"/>
    <property type="match status" value="1"/>
</dbReference>
<dbReference type="InterPro" id="IPR050431">
    <property type="entry name" value="Adaptor_comp_med_subunit"/>
</dbReference>
<dbReference type="InterPro" id="IPR036168">
    <property type="entry name" value="AP2_Mu_C_sf"/>
</dbReference>
<evidence type="ECO:0000256" key="4">
    <source>
        <dbReference type="ARBA" id="ARBA00023136"/>
    </source>
</evidence>
<dbReference type="SUPFAM" id="SSF64356">
    <property type="entry name" value="SNARE-like"/>
    <property type="match status" value="1"/>
</dbReference>